<dbReference type="AlphaFoldDB" id="A0A292YDB9"/>
<comment type="caution">
    <text evidence="1">The sequence shown here is derived from an EMBL/GenBank/DDBJ whole genome shotgun (WGS) entry which is preliminary data.</text>
</comment>
<protein>
    <submittedName>
        <fullName evidence="1">Uncharacterized protein</fullName>
    </submittedName>
</protein>
<evidence type="ECO:0000313" key="1">
    <source>
        <dbReference type="EMBL" id="GAX89992.1"/>
    </source>
</evidence>
<name>A0A292YDB9_9BACL</name>
<dbReference type="Proteomes" id="UP000217785">
    <property type="component" value="Unassembled WGS sequence"/>
</dbReference>
<gene>
    <name evidence="1" type="ORF">EFBL_1618</name>
</gene>
<sequence>MTEKKKDERKQAEERRRHDKDLLDLFDDAAPDGVYAVPGDLNGPIYNLRAINQWREENNWLRNKEIPEEVLERFRLD</sequence>
<dbReference type="RefSeq" id="WP_096181700.1">
    <property type="nucleotide sequence ID" value="NZ_BDUF01000044.1"/>
</dbReference>
<proteinExistence type="predicted"/>
<dbReference type="EMBL" id="BDUF01000044">
    <property type="protein sequence ID" value="GAX89992.1"/>
    <property type="molecule type" value="Genomic_DNA"/>
</dbReference>
<evidence type="ECO:0000313" key="2">
    <source>
        <dbReference type="Proteomes" id="UP000217785"/>
    </source>
</evidence>
<accession>A0A292YDB9</accession>
<organism evidence="1 2">
    <name type="scientific">Effusibacillus lacus</name>
    <dbReference type="NCBI Taxonomy" id="1348429"/>
    <lineage>
        <taxon>Bacteria</taxon>
        <taxon>Bacillati</taxon>
        <taxon>Bacillota</taxon>
        <taxon>Bacilli</taxon>
        <taxon>Bacillales</taxon>
        <taxon>Alicyclobacillaceae</taxon>
        <taxon>Effusibacillus</taxon>
    </lineage>
</organism>
<reference evidence="2" key="1">
    <citation type="submission" date="2017-07" db="EMBL/GenBank/DDBJ databases">
        <title>Draft genome sequence of Effusibacillus lacus strain skLN1.</title>
        <authorList>
            <person name="Watanabe M."/>
            <person name="Kojima H."/>
            <person name="Fukui M."/>
        </authorList>
    </citation>
    <scope>NUCLEOTIDE SEQUENCE [LARGE SCALE GENOMIC DNA]</scope>
    <source>
        <strain evidence="2">skLN1</strain>
    </source>
</reference>
<keyword evidence="2" id="KW-1185">Reference proteome</keyword>